<dbReference type="InterPro" id="IPR020051">
    <property type="entry name" value="SagB-type_dehydrogenase"/>
</dbReference>
<reference evidence="3 4" key="1">
    <citation type="submission" date="2018-05" db="EMBL/GenBank/DDBJ databases">
        <title>Genomic Encyclopedia of Type Strains, Phase IV (KMG-IV): sequencing the most valuable type-strain genomes for metagenomic binning, comparative biology and taxonomic classification.</title>
        <authorList>
            <person name="Goeker M."/>
        </authorList>
    </citation>
    <scope>NUCLEOTIDE SEQUENCE [LARGE SCALE GENOMIC DNA]</scope>
    <source>
        <strain evidence="3 4">DSM 44717</strain>
    </source>
</reference>
<dbReference type="CDD" id="cd02142">
    <property type="entry name" value="McbC_SagB-like_oxidoreductase"/>
    <property type="match status" value="1"/>
</dbReference>
<gene>
    <name evidence="3" type="ORF">DFR69_103352</name>
</gene>
<dbReference type="Pfam" id="PF22767">
    <property type="entry name" value="ThcOx"/>
    <property type="match status" value="1"/>
</dbReference>
<dbReference type="Pfam" id="PF00881">
    <property type="entry name" value="Nitroreductase"/>
    <property type="match status" value="1"/>
</dbReference>
<protein>
    <submittedName>
        <fullName evidence="3">SagB-type dehydrogenase family enzyme</fullName>
    </submittedName>
</protein>
<feature type="domain" description="Cyanobactin oxidase ThcOx second" evidence="2">
    <location>
        <begin position="118"/>
        <end position="211"/>
    </location>
</feature>
<dbReference type="InterPro" id="IPR052544">
    <property type="entry name" value="Bacteriocin_Proc_Enz"/>
</dbReference>
<organism evidence="3 4">
    <name type="scientific">Nocardia neocaledoniensis</name>
    <dbReference type="NCBI Taxonomy" id="236511"/>
    <lineage>
        <taxon>Bacteria</taxon>
        <taxon>Bacillati</taxon>
        <taxon>Actinomycetota</taxon>
        <taxon>Actinomycetes</taxon>
        <taxon>Mycobacteriales</taxon>
        <taxon>Nocardiaceae</taxon>
        <taxon>Nocardia</taxon>
    </lineage>
</organism>
<dbReference type="Proteomes" id="UP000246410">
    <property type="component" value="Unassembled WGS sequence"/>
</dbReference>
<proteinExistence type="predicted"/>
<dbReference type="GO" id="GO:0016491">
    <property type="term" value="F:oxidoreductase activity"/>
    <property type="evidence" value="ECO:0007669"/>
    <property type="project" value="InterPro"/>
</dbReference>
<dbReference type="EMBL" id="QGTL01000003">
    <property type="protein sequence ID" value="PWV77753.1"/>
    <property type="molecule type" value="Genomic_DNA"/>
</dbReference>
<feature type="domain" description="Nitroreductase" evidence="1">
    <location>
        <begin position="267"/>
        <end position="445"/>
    </location>
</feature>
<evidence type="ECO:0000313" key="3">
    <source>
        <dbReference type="EMBL" id="PWV77753.1"/>
    </source>
</evidence>
<name>A0A317NS89_9NOCA</name>
<dbReference type="AlphaFoldDB" id="A0A317NS89"/>
<dbReference type="NCBIfam" id="TIGR03605">
    <property type="entry name" value="antibiot_sagB"/>
    <property type="match status" value="1"/>
</dbReference>
<dbReference type="RefSeq" id="WP_110037197.1">
    <property type="nucleotide sequence ID" value="NZ_QGTL01000003.1"/>
</dbReference>
<keyword evidence="4" id="KW-1185">Reference proteome</keyword>
<dbReference type="PANTHER" id="PTHR43745">
    <property type="entry name" value="NITROREDUCTASE MJ1384-RELATED"/>
    <property type="match status" value="1"/>
</dbReference>
<dbReference type="InterPro" id="IPR000415">
    <property type="entry name" value="Nitroreductase-like"/>
</dbReference>
<dbReference type="Gene3D" id="3.40.109.10">
    <property type="entry name" value="NADH Oxidase"/>
    <property type="match status" value="1"/>
</dbReference>
<dbReference type="InterPro" id="IPR054488">
    <property type="entry name" value="ThcOx_dom2"/>
</dbReference>
<dbReference type="SUPFAM" id="SSF55469">
    <property type="entry name" value="FMN-dependent nitroreductase-like"/>
    <property type="match status" value="1"/>
</dbReference>
<evidence type="ECO:0000259" key="2">
    <source>
        <dbReference type="Pfam" id="PF22767"/>
    </source>
</evidence>
<sequence length="449" mass="48159">MLASAYPAQTRFALRAGVTCLTTPAGAVLLNPPRNVKLTGLGAGALQALKTLNQGPATAAEMATAAAGDDITGLMRKLTDGGWLAVTVRDGGRDLYSIRPFAEPAPRPEVPLPSWSATLSKFAVLHRDSQGFVLEHPRAWCDLRVHDPRLLALLDGPMAADSPVPAAVKSQFMSDLQWCGFLVDGDEEEHEFATRSWNPADLWFHRRSTLGARTVTWDDFGPTRWAEGRFPELPARRAPFAADPIALARPELAELRAADPTLTAALEDRVSTRAFDDAAPITADQLGELLFRSARTREDGSRPYPSGGGAYELEVYPVLRDVPGLENGMYHYDSTEHALRPVAAADSPAVLKLLKSTSATLAGGAEPQVLLLVSARAGRVMWSYEQVAYANILKHVGVFMQTVYLAATAMRLGVVAQGFSDTSAFAAATGIDELEECNVGSVIVGSRPA</sequence>
<accession>A0A317NS89</accession>
<dbReference type="InterPro" id="IPR029479">
    <property type="entry name" value="Nitroreductase"/>
</dbReference>
<dbReference type="PANTHER" id="PTHR43745:SF2">
    <property type="entry name" value="NITROREDUCTASE MJ1384-RELATED"/>
    <property type="match status" value="1"/>
</dbReference>
<evidence type="ECO:0000313" key="4">
    <source>
        <dbReference type="Proteomes" id="UP000246410"/>
    </source>
</evidence>
<comment type="caution">
    <text evidence="3">The sequence shown here is derived from an EMBL/GenBank/DDBJ whole genome shotgun (WGS) entry which is preliminary data.</text>
</comment>
<evidence type="ECO:0000259" key="1">
    <source>
        <dbReference type="Pfam" id="PF00881"/>
    </source>
</evidence>